<comment type="caution">
    <text evidence="2">The sequence shown here is derived from an EMBL/GenBank/DDBJ whole genome shotgun (WGS) entry which is preliminary data.</text>
</comment>
<dbReference type="Proteomes" id="UP001470230">
    <property type="component" value="Unassembled WGS sequence"/>
</dbReference>
<gene>
    <name evidence="2" type="ORF">M9Y10_021741</name>
</gene>
<sequence>MIKTRRESKIPRKSISHNETDKDIKSKFNPRSSTASTKSTKLKERPPINSIEPNSFSKRSFFKVSPTEKSLTERKLPNELLGKPRIIGNEAQIESLFYYTKEIAHNFFAKSQYSVLFPSFFNVSSISRLSFISNSSRSSSISASSKIPVLRKSSIAPDIDLTSKEPSEKELSMDDAFELLNSILNKQKSSVTYLSDFYLLYVSLVLSICNQKAATNALQFLSSFLEFKSTRTQEVNILFAVLIRVCDGAPELRETVVDCLAKLAQLEPTLAKRLENGSTHRDPSLSSLCKDVIIKLGRDTTESKEIFTSISDTDDIEKAKDQLAIYVDTLEDNGQPSDIVDFVRNITSVMNRFHESAVVLERAASCVESVIPFCEDLPIELIYNCLSLCFSIMSGEMFLSGDRAFYASEAIQSLQQSIFDSIPPQNLIPALASILSQPNVSDDNSKIKMVIDNIDSYIKSLPDDFDKSLVDQIYEAIDIFHPEIRKPLFSEQKECDSLETIDLYENSLRKLNSQDTILEEIDSLVNSSKDCNFNAYPIYLQPILQMAWIIQNEDAPLNEENIDPAIYNDVHAIIEKINNLDDDQIDDSEFGLDYLQKELDDIIKSDSKYDDDQSNDQIEIEDDI</sequence>
<feature type="region of interest" description="Disordered" evidence="1">
    <location>
        <begin position="1"/>
        <end position="53"/>
    </location>
</feature>
<name>A0ABR2KQD9_9EUKA</name>
<evidence type="ECO:0000313" key="3">
    <source>
        <dbReference type="Proteomes" id="UP001470230"/>
    </source>
</evidence>
<dbReference type="EMBL" id="JAPFFF010000003">
    <property type="protein sequence ID" value="KAK8893324.1"/>
    <property type="molecule type" value="Genomic_DNA"/>
</dbReference>
<evidence type="ECO:0000256" key="1">
    <source>
        <dbReference type="SAM" id="MobiDB-lite"/>
    </source>
</evidence>
<keyword evidence="3" id="KW-1185">Reference proteome</keyword>
<protein>
    <submittedName>
        <fullName evidence="2">Uncharacterized protein</fullName>
    </submittedName>
</protein>
<reference evidence="2 3" key="1">
    <citation type="submission" date="2024-04" db="EMBL/GenBank/DDBJ databases">
        <title>Tritrichomonas musculus Genome.</title>
        <authorList>
            <person name="Alves-Ferreira E."/>
            <person name="Grigg M."/>
            <person name="Lorenzi H."/>
            <person name="Galac M."/>
        </authorList>
    </citation>
    <scope>NUCLEOTIDE SEQUENCE [LARGE SCALE GENOMIC DNA]</scope>
    <source>
        <strain evidence="2 3">EAF2021</strain>
    </source>
</reference>
<dbReference type="SUPFAM" id="SSF48371">
    <property type="entry name" value="ARM repeat"/>
    <property type="match status" value="1"/>
</dbReference>
<accession>A0ABR2KQD9</accession>
<organism evidence="2 3">
    <name type="scientific">Tritrichomonas musculus</name>
    <dbReference type="NCBI Taxonomy" id="1915356"/>
    <lineage>
        <taxon>Eukaryota</taxon>
        <taxon>Metamonada</taxon>
        <taxon>Parabasalia</taxon>
        <taxon>Tritrichomonadida</taxon>
        <taxon>Tritrichomonadidae</taxon>
        <taxon>Tritrichomonas</taxon>
    </lineage>
</organism>
<dbReference type="InterPro" id="IPR016024">
    <property type="entry name" value="ARM-type_fold"/>
</dbReference>
<evidence type="ECO:0000313" key="2">
    <source>
        <dbReference type="EMBL" id="KAK8893324.1"/>
    </source>
</evidence>
<proteinExistence type="predicted"/>
<feature type="compositionally biased region" description="Basic and acidic residues" evidence="1">
    <location>
        <begin position="1"/>
        <end position="26"/>
    </location>
</feature>